<dbReference type="PANTHER" id="PTHR10825:SF29">
    <property type="entry name" value="POLYCOMB GROUP RING FINGER PROTEIN 1"/>
    <property type="match status" value="1"/>
</dbReference>
<feature type="compositionally biased region" description="Low complexity" evidence="1">
    <location>
        <begin position="1141"/>
        <end position="1308"/>
    </location>
</feature>
<name>A0A182QQR8_9DIPT</name>
<feature type="region of interest" description="Disordered" evidence="1">
    <location>
        <begin position="598"/>
        <end position="645"/>
    </location>
</feature>
<proteinExistence type="predicted"/>
<organism evidence="2 3">
    <name type="scientific">Anopheles farauti</name>
    <dbReference type="NCBI Taxonomy" id="69004"/>
    <lineage>
        <taxon>Eukaryota</taxon>
        <taxon>Metazoa</taxon>
        <taxon>Ecdysozoa</taxon>
        <taxon>Arthropoda</taxon>
        <taxon>Hexapoda</taxon>
        <taxon>Insecta</taxon>
        <taxon>Pterygota</taxon>
        <taxon>Neoptera</taxon>
        <taxon>Endopterygota</taxon>
        <taxon>Diptera</taxon>
        <taxon>Nematocera</taxon>
        <taxon>Culicoidea</taxon>
        <taxon>Culicidae</taxon>
        <taxon>Anophelinae</taxon>
        <taxon>Anopheles</taxon>
    </lineage>
</organism>
<keyword evidence="3" id="KW-1185">Reference proteome</keyword>
<feature type="compositionally biased region" description="Low complexity" evidence="1">
    <location>
        <begin position="1316"/>
        <end position="1336"/>
    </location>
</feature>
<reference evidence="3" key="1">
    <citation type="submission" date="2014-01" db="EMBL/GenBank/DDBJ databases">
        <title>The Genome Sequence of Anopheles farauti FAR1 (V2).</title>
        <authorList>
            <consortium name="The Broad Institute Genomics Platform"/>
            <person name="Neafsey D.E."/>
            <person name="Besansky N."/>
            <person name="Howell P."/>
            <person name="Walton C."/>
            <person name="Young S.K."/>
            <person name="Zeng Q."/>
            <person name="Gargeya S."/>
            <person name="Fitzgerald M."/>
            <person name="Haas B."/>
            <person name="Abouelleil A."/>
            <person name="Allen A.W."/>
            <person name="Alvarado L."/>
            <person name="Arachchi H.M."/>
            <person name="Berlin A.M."/>
            <person name="Chapman S.B."/>
            <person name="Gainer-Dewar J."/>
            <person name="Goldberg J."/>
            <person name="Griggs A."/>
            <person name="Gujja S."/>
            <person name="Hansen M."/>
            <person name="Howarth C."/>
            <person name="Imamovic A."/>
            <person name="Ireland A."/>
            <person name="Larimer J."/>
            <person name="McCowan C."/>
            <person name="Murphy C."/>
            <person name="Pearson M."/>
            <person name="Poon T.W."/>
            <person name="Priest M."/>
            <person name="Roberts A."/>
            <person name="Saif S."/>
            <person name="Shea T."/>
            <person name="Sisk P."/>
            <person name="Sykes S."/>
            <person name="Wortman J."/>
            <person name="Nusbaum C."/>
            <person name="Birren B."/>
        </authorList>
    </citation>
    <scope>NUCLEOTIDE SEQUENCE [LARGE SCALE GENOMIC DNA]</scope>
    <source>
        <strain evidence="3">FAR1</strain>
    </source>
</reference>
<feature type="compositionally biased region" description="Polar residues" evidence="1">
    <location>
        <begin position="432"/>
        <end position="451"/>
    </location>
</feature>
<feature type="compositionally biased region" description="Basic and acidic residues" evidence="1">
    <location>
        <begin position="472"/>
        <end position="494"/>
    </location>
</feature>
<evidence type="ECO:0000256" key="1">
    <source>
        <dbReference type="SAM" id="MobiDB-lite"/>
    </source>
</evidence>
<feature type="region of interest" description="Disordered" evidence="1">
    <location>
        <begin position="981"/>
        <end position="1398"/>
    </location>
</feature>
<dbReference type="GO" id="GO:0035102">
    <property type="term" value="C:PRC1 complex"/>
    <property type="evidence" value="ECO:0007669"/>
    <property type="project" value="TreeGrafter"/>
</dbReference>
<evidence type="ECO:0008006" key="4">
    <source>
        <dbReference type="Google" id="ProtNLM"/>
    </source>
</evidence>
<feature type="region of interest" description="Disordered" evidence="1">
    <location>
        <begin position="136"/>
        <end position="161"/>
    </location>
</feature>
<feature type="region of interest" description="Disordered" evidence="1">
    <location>
        <begin position="357"/>
        <end position="533"/>
    </location>
</feature>
<feature type="compositionally biased region" description="Basic and acidic residues" evidence="1">
    <location>
        <begin position="502"/>
        <end position="522"/>
    </location>
</feature>
<feature type="region of interest" description="Disordered" evidence="1">
    <location>
        <begin position="244"/>
        <end position="263"/>
    </location>
</feature>
<reference evidence="2" key="2">
    <citation type="submission" date="2020-05" db="UniProtKB">
        <authorList>
            <consortium name="EnsemblMetazoa"/>
        </authorList>
    </citation>
    <scope>IDENTIFICATION</scope>
    <source>
        <strain evidence="2">FAR1</strain>
    </source>
</reference>
<dbReference type="GO" id="GO:1990841">
    <property type="term" value="F:promoter-specific chromatin binding"/>
    <property type="evidence" value="ECO:0007669"/>
    <property type="project" value="TreeGrafter"/>
</dbReference>
<dbReference type="PANTHER" id="PTHR10825">
    <property type="entry name" value="RING FINGER DOMAIN-CONTAINING, POLYCOMB GROUP COMPONENT"/>
    <property type="match status" value="1"/>
</dbReference>
<dbReference type="EnsemblMetazoa" id="AFAF015005-RA">
    <property type="protein sequence ID" value="AFAF015005-PA"/>
    <property type="gene ID" value="AFAF015005"/>
</dbReference>
<feature type="region of interest" description="Disordered" evidence="1">
    <location>
        <begin position="213"/>
        <end position="233"/>
    </location>
</feature>
<dbReference type="Proteomes" id="UP000075886">
    <property type="component" value="Unassembled WGS sequence"/>
</dbReference>
<feature type="compositionally biased region" description="Polar residues" evidence="1">
    <location>
        <begin position="989"/>
        <end position="1004"/>
    </location>
</feature>
<dbReference type="VEuPathDB" id="VectorBase:AFAF015005"/>
<protein>
    <recommendedName>
        <fullName evidence="4">Ataxin-2 C-terminal domain-containing protein</fullName>
    </recommendedName>
</protein>
<feature type="compositionally biased region" description="Low complexity" evidence="1">
    <location>
        <begin position="1092"/>
        <end position="1121"/>
    </location>
</feature>
<feature type="compositionally biased region" description="Polar residues" evidence="1">
    <location>
        <begin position="599"/>
        <end position="611"/>
    </location>
</feature>
<sequence>MTIIIIAPMPMPECVADFDDLQKVTDYLITFAKTKTSDNITVIIVFLKDPQTIIKETPFIEKIEAKARKQSYQNMEINGAESNGFLAENASIALEDREAFDDIQNFMVESAILEPKSASTLCVGPMDDMGFLSDGGLGPETDVDGVHDSKQQSPSPMLDEPVKSSLLDNGDIAHEIAMVESVEQQTMDHHNPFAPSVDAAMDLPTNLNEANTNAFEEEEPTSPSSVSADPTDMSEEQMVHAVPHVNGNGEHHHDDEPSEVEEELLGAAEKENVEEMVPALKAELNDDEIVPLKSIDEPIVNDLLGGDSIVDNKLIDQLDSFGISEAIRRQLIDQQVTGPTMHHEQDEDDDDGQIVAEDKQSEFDDIDDGAEKEDLHHEKPFDGEFGNDHSVDVKQDDDAGCGEDSEEDEWNYVNVNQQQQQQQLEPTHESQQESAPHSEQITNTVEISNSLVVDEQPQKLNDDDDEPQWVQKELEQHGEQEHEHEQEQQEKVPQELEQEVDLQEREKVEEHDLGEVEHHDETTAEPNTSEPVTDILGECYTETTGAECLKEVDDVISSTGGETKEVVNLLNDFEQDVPPPTTAETLCDTNDIVNEEISESTPFVPSDSANMEASMYGGSVADQPLSPESPMSPVDNFNEQQQHKQQYNQNPFGASMDEAMSPTADGEEMTEKHLYETEEKMMNLQEHQQQQEDNGTVGDHSWQLNPDAKEFVPVTGLPVAAEVGAKMHENIKMRDDAIVAQSPRKGSMASMEDLDVPAETVFQTEMDKRPHEFEEFGANVADDTTGQQHLQSPLGSVHPFDLSRFNDQTVVEQSVYGASNGVDMQNGVSANYLLQVDDNVDELLEPTNASNYNETEATAPTEEQDLLNKVQNLPDDEEDKAQEAPIEAAQQPVTEEDLFETISQAETYSAKEELNVEQKETEDKLTSADELVRTVDALTLQESYGYGNDHTGQEFIPKSAVSDISQSPEYKMLESSIEEMVSKAKERSGSSSPCQESVPTQLLKESSALEASVYDPQPGLISGECPVVPSESPFEPNQQQQHHQEALVAENAFGQNVTSVSEQPLTALSEQIPKDSATKTAPRVGTTSTTGAARKTPVAATAKKAPTTTTTSKSSTTAATTNGGVKERPASAASSKPSLGAKKPTTDTAKTATTKTTSTTSSVAAARAKVSSASSATTTKPASASSATRTAAPKPAGTTATSSGATAGKTTSSRLSSTTSTTTRTFTSRPSSAVSSASVPSKTTSATTMAKRTVTTKSTLTNGTTTDGASKTTKSSITSTTSSSTVPRTGATRTAGVATKTSSTLTAKKTLDVKPTATKSATSTVSSKAATTTRASLAPKTTATSPAVRKVQQNGVAKKSPAASPASAAGVKKAVGTKPQPQTAASPTNATTTTTAAPEVAATNGTAVNESVDVALADPPQQATDQLLVPVPQAM</sequence>
<feature type="compositionally biased region" description="Low complexity" evidence="1">
    <location>
        <begin position="1355"/>
        <end position="1398"/>
    </location>
</feature>
<feature type="compositionally biased region" description="Polar residues" evidence="1">
    <location>
        <begin position="1053"/>
        <end position="1069"/>
    </location>
</feature>
<evidence type="ECO:0000313" key="3">
    <source>
        <dbReference type="Proteomes" id="UP000075886"/>
    </source>
</evidence>
<feature type="compositionally biased region" description="Acidic residues" evidence="1">
    <location>
        <begin position="398"/>
        <end position="410"/>
    </location>
</feature>
<dbReference type="GO" id="GO:0000122">
    <property type="term" value="P:negative regulation of transcription by RNA polymerase II"/>
    <property type="evidence" value="ECO:0007669"/>
    <property type="project" value="TreeGrafter"/>
</dbReference>
<feature type="compositionally biased region" description="Basic and acidic residues" evidence="1">
    <location>
        <begin position="372"/>
        <end position="397"/>
    </location>
</feature>
<dbReference type="EMBL" id="AXCN02002400">
    <property type="status" value="NOT_ANNOTATED_CDS"/>
    <property type="molecule type" value="Genomic_DNA"/>
</dbReference>
<evidence type="ECO:0000313" key="2">
    <source>
        <dbReference type="EnsemblMetazoa" id="AFAF015005-PA"/>
    </source>
</evidence>
<accession>A0A182QQR8</accession>
<feature type="compositionally biased region" description="Low complexity" evidence="1">
    <location>
        <begin position="636"/>
        <end position="645"/>
    </location>
</feature>
<dbReference type="STRING" id="69004.A0A182QQR8"/>